<evidence type="ECO:0000313" key="1">
    <source>
        <dbReference type="EMBL" id="MXQ67246.1"/>
    </source>
</evidence>
<organism evidence="1 2">
    <name type="scientific">Actinomadura rayongensis</name>
    <dbReference type="NCBI Taxonomy" id="1429076"/>
    <lineage>
        <taxon>Bacteria</taxon>
        <taxon>Bacillati</taxon>
        <taxon>Actinomycetota</taxon>
        <taxon>Actinomycetes</taxon>
        <taxon>Streptosporangiales</taxon>
        <taxon>Thermomonosporaceae</taxon>
        <taxon>Actinomadura</taxon>
    </lineage>
</organism>
<gene>
    <name evidence="1" type="ORF">GQ466_24840</name>
</gene>
<protein>
    <submittedName>
        <fullName evidence="1">Uncharacterized protein</fullName>
    </submittedName>
</protein>
<dbReference type="EMBL" id="WUTW01000006">
    <property type="protein sequence ID" value="MXQ67246.1"/>
    <property type="molecule type" value="Genomic_DNA"/>
</dbReference>
<sequence>MVPGQVDARVDLPHEHQDVLAQAPGGEDVEALFRTTAARTSAARHPLL</sequence>
<dbReference type="RefSeq" id="WP_378186691.1">
    <property type="nucleotide sequence ID" value="NZ_JBHLYI010000016.1"/>
</dbReference>
<evidence type="ECO:0000313" key="2">
    <source>
        <dbReference type="Proteomes" id="UP000431901"/>
    </source>
</evidence>
<name>A0A6I4WHE3_9ACTN</name>
<dbReference type="AlphaFoldDB" id="A0A6I4WHE3"/>
<reference evidence="1 2" key="1">
    <citation type="submission" date="2019-12" db="EMBL/GenBank/DDBJ databases">
        <title>Nocardia macrotermitis sp. nov. and Nocardia aurantia sp. nov., isolated from the gut of the fungus growing-termite Macrotermes natalensis.</title>
        <authorList>
            <person name="Christine B."/>
            <person name="Rene B."/>
        </authorList>
    </citation>
    <scope>NUCLEOTIDE SEQUENCE [LARGE SCALE GENOMIC DNA]</scope>
    <source>
        <strain evidence="1 2">DSM 102126</strain>
    </source>
</reference>
<proteinExistence type="predicted"/>
<dbReference type="Proteomes" id="UP000431901">
    <property type="component" value="Unassembled WGS sequence"/>
</dbReference>
<accession>A0A6I4WHE3</accession>
<comment type="caution">
    <text evidence="1">The sequence shown here is derived from an EMBL/GenBank/DDBJ whole genome shotgun (WGS) entry which is preliminary data.</text>
</comment>
<keyword evidence="2" id="KW-1185">Reference proteome</keyword>